<feature type="transmembrane region" description="Helical" evidence="2">
    <location>
        <begin position="1688"/>
        <end position="1705"/>
    </location>
</feature>
<evidence type="ECO:0000256" key="1">
    <source>
        <dbReference type="SAM" id="MobiDB-lite"/>
    </source>
</evidence>
<feature type="transmembrane region" description="Helical" evidence="2">
    <location>
        <begin position="1343"/>
        <end position="1362"/>
    </location>
</feature>
<feature type="transmembrane region" description="Helical" evidence="2">
    <location>
        <begin position="225"/>
        <end position="241"/>
    </location>
</feature>
<feature type="transmembrane region" description="Helical" evidence="2">
    <location>
        <begin position="764"/>
        <end position="785"/>
    </location>
</feature>
<feature type="transmembrane region" description="Helical" evidence="2">
    <location>
        <begin position="1140"/>
        <end position="1161"/>
    </location>
</feature>
<feature type="transmembrane region" description="Helical" evidence="2">
    <location>
        <begin position="1005"/>
        <end position="1025"/>
    </location>
</feature>
<feature type="region of interest" description="Disordered" evidence="1">
    <location>
        <begin position="357"/>
        <end position="428"/>
    </location>
</feature>
<feature type="transmembrane region" description="Helical" evidence="2">
    <location>
        <begin position="601"/>
        <end position="619"/>
    </location>
</feature>
<protein>
    <submittedName>
        <fullName evidence="3">Uncharacterized protein</fullName>
    </submittedName>
</protein>
<gene>
    <name evidence="3" type="ORF">I4J89_17045</name>
</gene>
<feature type="transmembrane region" description="Helical" evidence="2">
    <location>
        <begin position="1056"/>
        <end position="1075"/>
    </location>
</feature>
<feature type="region of interest" description="Disordered" evidence="1">
    <location>
        <begin position="49"/>
        <end position="160"/>
    </location>
</feature>
<feature type="transmembrane region" description="Helical" evidence="2">
    <location>
        <begin position="492"/>
        <end position="513"/>
    </location>
</feature>
<name>A0A931FX55_9ACTN</name>
<feature type="transmembrane region" description="Helical" evidence="2">
    <location>
        <begin position="1368"/>
        <end position="1391"/>
    </location>
</feature>
<keyword evidence="2" id="KW-0812">Transmembrane</keyword>
<feature type="transmembrane region" description="Helical" evidence="2">
    <location>
        <begin position="1615"/>
        <end position="1635"/>
    </location>
</feature>
<feature type="transmembrane region" description="Helical" evidence="2">
    <location>
        <begin position="440"/>
        <end position="461"/>
    </location>
</feature>
<feature type="compositionally biased region" description="Basic residues" evidence="1">
    <location>
        <begin position="55"/>
        <end position="69"/>
    </location>
</feature>
<feature type="transmembrane region" description="Helical" evidence="2">
    <location>
        <begin position="1403"/>
        <end position="1422"/>
    </location>
</feature>
<organism evidence="3 4">
    <name type="scientific">Actinoplanes aureus</name>
    <dbReference type="NCBI Taxonomy" id="2792083"/>
    <lineage>
        <taxon>Bacteria</taxon>
        <taxon>Bacillati</taxon>
        <taxon>Actinomycetota</taxon>
        <taxon>Actinomycetes</taxon>
        <taxon>Micromonosporales</taxon>
        <taxon>Micromonosporaceae</taxon>
        <taxon>Actinoplanes</taxon>
    </lineage>
</organism>
<feature type="transmembrane region" description="Helical" evidence="2">
    <location>
        <begin position="467"/>
        <end position="485"/>
    </location>
</feature>
<feature type="transmembrane region" description="Helical" evidence="2">
    <location>
        <begin position="1428"/>
        <end position="1445"/>
    </location>
</feature>
<feature type="transmembrane region" description="Helical" evidence="2">
    <location>
        <begin position="1452"/>
        <end position="1473"/>
    </location>
</feature>
<feature type="transmembrane region" description="Helical" evidence="2">
    <location>
        <begin position="552"/>
        <end position="581"/>
    </location>
</feature>
<feature type="transmembrane region" description="Helical" evidence="2">
    <location>
        <begin position="1265"/>
        <end position="1284"/>
    </location>
</feature>
<feature type="transmembrane region" description="Helical" evidence="2">
    <location>
        <begin position="696"/>
        <end position="716"/>
    </location>
</feature>
<evidence type="ECO:0000313" key="4">
    <source>
        <dbReference type="Proteomes" id="UP000598146"/>
    </source>
</evidence>
<feature type="transmembrane region" description="Helical" evidence="2">
    <location>
        <begin position="1170"/>
        <end position="1190"/>
    </location>
</feature>
<feature type="transmembrane region" description="Helical" evidence="2">
    <location>
        <begin position="168"/>
        <end position="187"/>
    </location>
</feature>
<feature type="transmembrane region" description="Helical" evidence="2">
    <location>
        <begin position="1563"/>
        <end position="1584"/>
    </location>
</feature>
<evidence type="ECO:0000313" key="3">
    <source>
        <dbReference type="EMBL" id="MBG0563158.1"/>
    </source>
</evidence>
<feature type="transmembrane region" description="Helical" evidence="2">
    <location>
        <begin position="253"/>
        <end position="274"/>
    </location>
</feature>
<feature type="transmembrane region" description="Helical" evidence="2">
    <location>
        <begin position="956"/>
        <end position="975"/>
    </location>
</feature>
<feature type="transmembrane region" description="Helical" evidence="2">
    <location>
        <begin position="854"/>
        <end position="875"/>
    </location>
</feature>
<dbReference type="RefSeq" id="WP_196414956.1">
    <property type="nucleotide sequence ID" value="NZ_JADQTO010000007.1"/>
</dbReference>
<keyword evidence="4" id="KW-1185">Reference proteome</keyword>
<feature type="transmembrane region" description="Helical" evidence="2">
    <location>
        <begin position="1510"/>
        <end position="1529"/>
    </location>
</feature>
<feature type="transmembrane region" description="Helical" evidence="2">
    <location>
        <begin position="1479"/>
        <end position="1498"/>
    </location>
</feature>
<reference evidence="3" key="1">
    <citation type="submission" date="2020-11" db="EMBL/GenBank/DDBJ databases">
        <title>Isolation and identification of active actinomycetes.</title>
        <authorList>
            <person name="Sun X."/>
        </authorList>
    </citation>
    <scope>NUCLEOTIDE SEQUENCE</scope>
    <source>
        <strain evidence="3">NEAU-A11</strain>
    </source>
</reference>
<dbReference type="Proteomes" id="UP000598146">
    <property type="component" value="Unassembled WGS sequence"/>
</dbReference>
<accession>A0A931FX55</accession>
<sequence length="1722" mass="174453">MAQADEPDYADELARIDASIASMKIRDMQAAKERTQIAAKIQAAQFQRDILAHAQKSKGSKSRRTTGKRKPPEDFPPPPPRSAEPAGAADTPPPPPETARRRPTAPPPDWAEPGSAHTGPPGAASDGATLLVDDPPPTERVTPPGPRRPPLATMEHPPEASSQSVQNILLALGALLLGVAAVVFAGVAVSNPFARTMILALATGIALTVAPGVARRGLTSTGETIAAVGLILLPMTLYALHGSALTGGPDVPVSLYLGVTFAITAVAGFVYAGMTRLAAPRYATVIATQPVAPLLAYPMIQSPAGWGLALTTVAVLDLLLLTTVIRKGRLVPRWPLGRPVAADRVSLAEADADAERFARRPGAPDPADPAAYAADAPPRPESRPEEPDLIIPGLTRPKRRWLPSRIFPGPRPDGAPPAGSAPLAPPATPPSADWLRELTFALLCLASAGALLYSSVALLQAAIPADALRSGLILVAAPATAVAAARLLKHPLALNVAGGVLTLALIGATARIADVVSPHWTLVASAAVVALTGAVVGMLAEPVRRGPQYAATGALALIGLVVAVDVLRAAIAPVAAARPVWDADTAAYSRQLAEAVGPEGWLLAFSALLLTIAAALALPTGIRHEGAVAGIALTALAVPASLSLPWSEAPWPLVLASIGLGAAGLWAGTRRVAIAHVLAAGIVGLFGAGASLSASWLTAAVLTAIAGAGVMVAIAARQIPVRLFAWLVGDWASGAAALAIPGAAVTAALAISDTGGGPPPTSGSTVPALAAGFLAVAGTLSYAAVFQVAHREISLPLTLGTGLGALSMAFAALFAPGAAAPDLWVGALLLGAAGLLFFAKSIDARGRNDRTLDGPDIAAAAATVAICGALARVAALAFPDAPLAVAGVVVLLVGMGVTVLEEDLRRGPSRGLAVAGLVVGVIAGWQAIEGGLRILSAPGPLWEANLSGYVTDPPPGAWQAPFALVTIAITAAIGMPKPYSHYASALAAALATIGTPWALGLPWWSPLLVGGAVAIAYALAAVAATQPAPARARAGVAILVLLHATATGLVRPWSTALALFLVVMLGLLVAVMARIPAGPAVGTPEDPAPTVEFAAEPGEPGEPPLRVLPPHRAQLGGAATASVLLALPGVLASLAADQGYGIQVILTAALAGSSLGLALLARAGKHVPQYLPWATIGLVLGATITALTSVPTDYPTALYAAAAALLGVLAELLRGAAPAPVQRIAPIEYPPPSRYTRLRRGALRSSGLTRGGWTERWLADPATGAVAMALIPTVLALFSLAPALRAALVDPLKQLQAIWEGPVPALANPLAGNVDATSALAAVLLTGAAALAAIGFGGKASEAVPVVLPGIALTLLITPIALHAPFPAATGAALVVFTITMLGLALTPPPVATRAPLLRGTRTVVFAIGLLAGGAGLAGSLAQQPLTLFTLGSAVGVGLVAALGGRTQMARLLGWLFAAVMGQMFVLTGAIAAGLDRHWAAFGVLAVGAALLSLEAALPRLGMPQYRAEAVTVEWCGYASAVIAGALAFDSLPHLAALLAAWGAVLGLAASRPDRTPSQRRTLFWVAVGFEILGWWLFIALAEVGLPEAYTLPFAALALAVGVVEAHHRPDLSSWAAYGPALLAAFVPTMGIVLAGNGGDLREVLLLLGGVITLIIGSRSRQQAPVVVGTVATVVAAFRFAFTLGGPWLMLIPIGVILMFLGATSESRRRAQELRNVVSQMR</sequence>
<feature type="transmembrane region" description="Helical" evidence="2">
    <location>
        <begin position="797"/>
        <end position="817"/>
    </location>
</feature>
<feature type="transmembrane region" description="Helical" evidence="2">
    <location>
        <begin position="306"/>
        <end position="325"/>
    </location>
</feature>
<feature type="transmembrane region" description="Helical" evidence="2">
    <location>
        <begin position="723"/>
        <end position="752"/>
    </location>
</feature>
<keyword evidence="2" id="KW-1133">Transmembrane helix</keyword>
<feature type="transmembrane region" description="Helical" evidence="2">
    <location>
        <begin position="1535"/>
        <end position="1551"/>
    </location>
</feature>
<keyword evidence="2" id="KW-0472">Membrane</keyword>
<dbReference type="NCBIfam" id="NF047321">
    <property type="entry name" value="SCO7613_CTERM"/>
    <property type="match status" value="1"/>
</dbReference>
<feature type="transmembrane region" description="Helical" evidence="2">
    <location>
        <begin position="823"/>
        <end position="842"/>
    </location>
</feature>
<feature type="transmembrane region" description="Helical" evidence="2">
    <location>
        <begin position="193"/>
        <end position="213"/>
    </location>
</feature>
<feature type="transmembrane region" description="Helical" evidence="2">
    <location>
        <begin position="982"/>
        <end position="999"/>
    </location>
</feature>
<comment type="caution">
    <text evidence="3">The sequence shown here is derived from an EMBL/GenBank/DDBJ whole genome shotgun (WGS) entry which is preliminary data.</text>
</comment>
<feature type="transmembrane region" description="Helical" evidence="2">
    <location>
        <begin position="881"/>
        <end position="900"/>
    </location>
</feature>
<feature type="transmembrane region" description="Helical" evidence="2">
    <location>
        <begin position="519"/>
        <end position="540"/>
    </location>
</feature>
<feature type="transmembrane region" description="Helical" evidence="2">
    <location>
        <begin position="650"/>
        <end position="667"/>
    </location>
</feature>
<dbReference type="InterPro" id="IPR058062">
    <property type="entry name" value="SCO7613_C"/>
</dbReference>
<proteinExistence type="predicted"/>
<feature type="transmembrane region" description="Helical" evidence="2">
    <location>
        <begin position="1196"/>
        <end position="1213"/>
    </location>
</feature>
<dbReference type="EMBL" id="JADQTO010000007">
    <property type="protein sequence ID" value="MBG0563158.1"/>
    <property type="molecule type" value="Genomic_DNA"/>
</dbReference>
<evidence type="ECO:0000256" key="2">
    <source>
        <dbReference type="SAM" id="Phobius"/>
    </source>
</evidence>
<feature type="transmembrane region" description="Helical" evidence="2">
    <location>
        <begin position="672"/>
        <end position="690"/>
    </location>
</feature>
<feature type="transmembrane region" description="Helical" evidence="2">
    <location>
        <begin position="1316"/>
        <end position="1336"/>
    </location>
</feature>
<feature type="transmembrane region" description="Helical" evidence="2">
    <location>
        <begin position="1641"/>
        <end position="1657"/>
    </location>
</feature>
<feature type="transmembrane region" description="Helical" evidence="2">
    <location>
        <begin position="626"/>
        <end position="644"/>
    </location>
</feature>
<feature type="transmembrane region" description="Helical" evidence="2">
    <location>
        <begin position="912"/>
        <end position="936"/>
    </location>
</feature>